<sequence length="65" mass="7663">MPVSRPAIQQTPRSTTYRLHEFDPSSYDWDDWEILFDTYIDVEGITDDTKKRNLLITALSVQPFK</sequence>
<comment type="caution">
    <text evidence="1">The sequence shown here is derived from an EMBL/GenBank/DDBJ whole genome shotgun (WGS) entry which is preliminary data.</text>
</comment>
<proteinExistence type="predicted"/>
<name>A0A8S3GRM9_9BILA</name>
<organism evidence="1 2">
    <name type="scientific">Rotaria magnacalcarata</name>
    <dbReference type="NCBI Taxonomy" id="392030"/>
    <lineage>
        <taxon>Eukaryota</taxon>
        <taxon>Metazoa</taxon>
        <taxon>Spiralia</taxon>
        <taxon>Gnathifera</taxon>
        <taxon>Rotifera</taxon>
        <taxon>Eurotatoria</taxon>
        <taxon>Bdelloidea</taxon>
        <taxon>Philodinida</taxon>
        <taxon>Philodinidae</taxon>
        <taxon>Rotaria</taxon>
    </lineage>
</organism>
<evidence type="ECO:0000313" key="1">
    <source>
        <dbReference type="EMBL" id="CAF5167476.1"/>
    </source>
</evidence>
<feature type="non-terminal residue" evidence="1">
    <location>
        <position position="65"/>
    </location>
</feature>
<accession>A0A8S3GRM9</accession>
<gene>
    <name evidence="1" type="ORF">GIL414_LOCUS66417</name>
</gene>
<dbReference type="Proteomes" id="UP000681720">
    <property type="component" value="Unassembled WGS sequence"/>
</dbReference>
<protein>
    <submittedName>
        <fullName evidence="1">Uncharacterized protein</fullName>
    </submittedName>
</protein>
<evidence type="ECO:0000313" key="2">
    <source>
        <dbReference type="Proteomes" id="UP000681720"/>
    </source>
</evidence>
<dbReference type="EMBL" id="CAJOBJ010312214">
    <property type="protein sequence ID" value="CAF5167476.1"/>
    <property type="molecule type" value="Genomic_DNA"/>
</dbReference>
<dbReference type="AlphaFoldDB" id="A0A8S3GRM9"/>
<reference evidence="1" key="1">
    <citation type="submission" date="2021-02" db="EMBL/GenBank/DDBJ databases">
        <authorList>
            <person name="Nowell W R."/>
        </authorList>
    </citation>
    <scope>NUCLEOTIDE SEQUENCE</scope>
</reference>